<feature type="domain" description="Rhodopsin" evidence="7">
    <location>
        <begin position="35"/>
        <end position="276"/>
    </location>
</feature>
<feature type="transmembrane region" description="Helical" evidence="6">
    <location>
        <begin position="51"/>
        <end position="72"/>
    </location>
</feature>
<dbReference type="Pfam" id="PF20684">
    <property type="entry name" value="Fung_rhodopsin"/>
    <property type="match status" value="1"/>
</dbReference>
<evidence type="ECO:0000256" key="3">
    <source>
        <dbReference type="ARBA" id="ARBA00022989"/>
    </source>
</evidence>
<dbReference type="InterPro" id="IPR052337">
    <property type="entry name" value="SAT4-like"/>
</dbReference>
<dbReference type="AlphaFoldDB" id="A0A9X0C4U9"/>
<feature type="transmembrane region" description="Helical" evidence="6">
    <location>
        <begin position="127"/>
        <end position="152"/>
    </location>
</feature>
<evidence type="ECO:0000313" key="8">
    <source>
        <dbReference type="EMBL" id="KAJ5502132.1"/>
    </source>
</evidence>
<evidence type="ECO:0000256" key="5">
    <source>
        <dbReference type="ARBA" id="ARBA00038359"/>
    </source>
</evidence>
<dbReference type="PANTHER" id="PTHR33048:SF42">
    <property type="entry name" value="INTEGRAL MEMBRANE PROTEIN"/>
    <property type="match status" value="1"/>
</dbReference>
<dbReference type="EMBL" id="JAPWDS010000003">
    <property type="protein sequence ID" value="KAJ5502132.1"/>
    <property type="molecule type" value="Genomic_DNA"/>
</dbReference>
<comment type="subcellular location">
    <subcellularLocation>
        <location evidence="1">Membrane</location>
        <topology evidence="1">Multi-pass membrane protein</topology>
    </subcellularLocation>
</comment>
<evidence type="ECO:0000256" key="4">
    <source>
        <dbReference type="ARBA" id="ARBA00023136"/>
    </source>
</evidence>
<keyword evidence="2 6" id="KW-0812">Transmembrane</keyword>
<comment type="caution">
    <text evidence="8">The sequence shown here is derived from an EMBL/GenBank/DDBJ whole genome shotgun (WGS) entry which is preliminary data.</text>
</comment>
<feature type="transmembrane region" description="Helical" evidence="6">
    <location>
        <begin position="214"/>
        <end position="239"/>
    </location>
</feature>
<proteinExistence type="inferred from homology"/>
<keyword evidence="3 6" id="KW-1133">Transmembrane helix</keyword>
<protein>
    <recommendedName>
        <fullName evidence="7">Rhodopsin domain-containing protein</fullName>
    </recommendedName>
</protein>
<reference evidence="8" key="2">
    <citation type="journal article" date="2023" name="IMA Fungus">
        <title>Comparative genomic study of the Penicillium genus elucidates a diverse pangenome and 15 lateral gene transfer events.</title>
        <authorList>
            <person name="Petersen C."/>
            <person name="Sorensen T."/>
            <person name="Nielsen M.R."/>
            <person name="Sondergaard T.E."/>
            <person name="Sorensen J.L."/>
            <person name="Fitzpatrick D.A."/>
            <person name="Frisvad J.C."/>
            <person name="Nielsen K.L."/>
        </authorList>
    </citation>
    <scope>NUCLEOTIDE SEQUENCE</scope>
    <source>
        <strain evidence="8">IBT 29495</strain>
    </source>
</reference>
<reference evidence="8" key="1">
    <citation type="submission" date="2022-12" db="EMBL/GenBank/DDBJ databases">
        <authorList>
            <person name="Petersen C."/>
        </authorList>
    </citation>
    <scope>NUCLEOTIDE SEQUENCE</scope>
    <source>
        <strain evidence="8">IBT 29495</strain>
    </source>
</reference>
<dbReference type="GO" id="GO:0016020">
    <property type="term" value="C:membrane"/>
    <property type="evidence" value="ECO:0007669"/>
    <property type="project" value="UniProtKB-SubCell"/>
</dbReference>
<keyword evidence="9" id="KW-1185">Reference proteome</keyword>
<dbReference type="InterPro" id="IPR049326">
    <property type="entry name" value="Rhodopsin_dom_fungi"/>
</dbReference>
<keyword evidence="4 6" id="KW-0472">Membrane</keyword>
<organism evidence="8 9">
    <name type="scientific">Penicillium fimorum</name>
    <dbReference type="NCBI Taxonomy" id="1882269"/>
    <lineage>
        <taxon>Eukaryota</taxon>
        <taxon>Fungi</taxon>
        <taxon>Dikarya</taxon>
        <taxon>Ascomycota</taxon>
        <taxon>Pezizomycotina</taxon>
        <taxon>Eurotiomycetes</taxon>
        <taxon>Eurotiomycetidae</taxon>
        <taxon>Eurotiales</taxon>
        <taxon>Aspergillaceae</taxon>
        <taxon>Penicillium</taxon>
    </lineage>
</organism>
<accession>A0A9X0C4U9</accession>
<dbReference type="Proteomes" id="UP001149954">
    <property type="component" value="Unassembled WGS sequence"/>
</dbReference>
<dbReference type="OrthoDB" id="4682787at2759"/>
<comment type="similarity">
    <text evidence="5">Belongs to the SAT4 family.</text>
</comment>
<gene>
    <name evidence="8" type="ORF">N7463_005006</name>
</gene>
<feature type="transmembrane region" description="Helical" evidence="6">
    <location>
        <begin position="92"/>
        <end position="115"/>
    </location>
</feature>
<evidence type="ECO:0000256" key="6">
    <source>
        <dbReference type="SAM" id="Phobius"/>
    </source>
</evidence>
<evidence type="ECO:0000256" key="1">
    <source>
        <dbReference type="ARBA" id="ARBA00004141"/>
    </source>
</evidence>
<sequence length="371" mass="40706">MSSSGGASLPLESQVATVQGVMWTMTVIPLIFVLMRLYVRVYMRRVFGWDDAIAIVAMCCMIAYAAVCHVAANMGLGQHVEIVKKNPDNLMQVALLCSISECLAIMTCTIGKTSFAVTLLRIVVQRWMVIVLWFVIVTMNALNVLAAVSAFLQCKDPRHLWNPAIPSECWPSHIFTNLSLFVGAYSGAQDFVLALLPWTIVWNLQMRKKEKFGVAVAMSLGIFAGAGAIVKTIHLVALSDKADFTWELAPLLIWAAVEDGLAITAASIPALKPLLTKVFPNTASENYNMIPYPRLPPGHKVFDNSQGETETNIEHTSVHNLGSHTGSQTAILEPLSLKGERINMTTEVLVTYNRGVVKDVCRSEIITTRTT</sequence>
<evidence type="ECO:0000313" key="9">
    <source>
        <dbReference type="Proteomes" id="UP001149954"/>
    </source>
</evidence>
<name>A0A9X0C4U9_9EURO</name>
<feature type="transmembrane region" description="Helical" evidence="6">
    <location>
        <begin position="20"/>
        <end position="39"/>
    </location>
</feature>
<dbReference type="PANTHER" id="PTHR33048">
    <property type="entry name" value="PTH11-LIKE INTEGRAL MEMBRANE PROTEIN (AFU_ORTHOLOGUE AFUA_5G11245)"/>
    <property type="match status" value="1"/>
</dbReference>
<evidence type="ECO:0000256" key="2">
    <source>
        <dbReference type="ARBA" id="ARBA00022692"/>
    </source>
</evidence>
<evidence type="ECO:0000259" key="7">
    <source>
        <dbReference type="Pfam" id="PF20684"/>
    </source>
</evidence>
<feature type="transmembrane region" description="Helical" evidence="6">
    <location>
        <begin position="180"/>
        <end position="202"/>
    </location>
</feature>